<evidence type="ECO:0000313" key="2">
    <source>
        <dbReference type="Proteomes" id="UP000821865"/>
    </source>
</evidence>
<name>A0ACB8DQR9_DERSI</name>
<sequence length="882" mass="97014">MSASESRPEGNQGLRASPSTAYGEKRSKHKKRKKSAKREDVKQDVDEAPRPAQSPAPAADSLESPAACVELPKDAEKIPASTERQRPEEEKRFSSARCPSAFRRVVGRLTMPLEKLQVPTSAYKETSQVAALAVVLTCDGNNAENSAKLLRRECSPAFAELELQDVKPCAEPAETSEVFVRTSENTASATRRKSSVRFGATTLQAITPTNFTRSTSADRRLGWRTTGVLIAFAIVAAASLGVFLAVYVLHSRKHLIEHCASVECKFAVEDMISHVDPHVSPCDDFYLHVCGKAGDKTFGGADLMARALDDVLISVQRVLRSRKSKDHSKHPGLAQLATTFTSCYAFAISTKALADAPLAEAIADETDILGATDVASVLRRVIRLSLRKGISTLFTASGVIYLGDLALHVSRGKSFSEKLAQPTDGAAGRELVTRLFDRAFANTPSVRKLDANDTVRRLLEFDRALSSENSYARDEEMCGDSKTEFVTQYVGGRDWLRFVNSLLPENSQLKEASLVLVSEADRIKKAADELRKKIDLGVIYILFHVAMEIGRFYIVPLSKVTRTCLRMAQEILPPSVSNVFHNLTTTANSDPSRAGAIFIGIREVFAKHPLMLLGISEGEEKKAASFLGSVTLRAQETTVSAWPNGSGWQPHEAADSLPAAFPRMHVVLKAREALRRLNDPPSVGQVTFSGHELTNDVVYSRLLNEVFLPASLRRSPVLYSGQVPTEFNMGTVGVLLATQVFHANEPSENDLHDWYDQNAGAFGRCMRESKPTAIAWQFNALPDNRLLELFTLAYSVKVAHRAVREHYDGYDRHASNFDDVLRKAQRTFFRRFCLLSCGDSVQNETSESRLACLVPVLNMPEFYEAFGCPLNKGAEGRCAPLS</sequence>
<proteinExistence type="predicted"/>
<protein>
    <submittedName>
        <fullName evidence="1">Uncharacterized protein</fullName>
    </submittedName>
</protein>
<dbReference type="EMBL" id="CM023479">
    <property type="protein sequence ID" value="KAH7974713.1"/>
    <property type="molecule type" value="Genomic_DNA"/>
</dbReference>
<organism evidence="1 2">
    <name type="scientific">Dermacentor silvarum</name>
    <name type="common">Tick</name>
    <dbReference type="NCBI Taxonomy" id="543639"/>
    <lineage>
        <taxon>Eukaryota</taxon>
        <taxon>Metazoa</taxon>
        <taxon>Ecdysozoa</taxon>
        <taxon>Arthropoda</taxon>
        <taxon>Chelicerata</taxon>
        <taxon>Arachnida</taxon>
        <taxon>Acari</taxon>
        <taxon>Parasitiformes</taxon>
        <taxon>Ixodida</taxon>
        <taxon>Ixodoidea</taxon>
        <taxon>Ixodidae</taxon>
        <taxon>Rhipicephalinae</taxon>
        <taxon>Dermacentor</taxon>
    </lineage>
</organism>
<dbReference type="Proteomes" id="UP000821865">
    <property type="component" value="Chromosome 10"/>
</dbReference>
<comment type="caution">
    <text evidence="1">The sequence shown here is derived from an EMBL/GenBank/DDBJ whole genome shotgun (WGS) entry which is preliminary data.</text>
</comment>
<accession>A0ACB8DQR9</accession>
<reference evidence="1" key="1">
    <citation type="submission" date="2020-05" db="EMBL/GenBank/DDBJ databases">
        <title>Large-scale comparative analyses of tick genomes elucidate their genetic diversity and vector capacities.</title>
        <authorList>
            <person name="Jia N."/>
            <person name="Wang J."/>
            <person name="Shi W."/>
            <person name="Du L."/>
            <person name="Sun Y."/>
            <person name="Zhan W."/>
            <person name="Jiang J."/>
            <person name="Wang Q."/>
            <person name="Zhang B."/>
            <person name="Ji P."/>
            <person name="Sakyi L.B."/>
            <person name="Cui X."/>
            <person name="Yuan T."/>
            <person name="Jiang B."/>
            <person name="Yang W."/>
            <person name="Lam T.T.-Y."/>
            <person name="Chang Q."/>
            <person name="Ding S."/>
            <person name="Wang X."/>
            <person name="Zhu J."/>
            <person name="Ruan X."/>
            <person name="Zhao L."/>
            <person name="Wei J."/>
            <person name="Que T."/>
            <person name="Du C."/>
            <person name="Cheng J."/>
            <person name="Dai P."/>
            <person name="Han X."/>
            <person name="Huang E."/>
            <person name="Gao Y."/>
            <person name="Liu J."/>
            <person name="Shao H."/>
            <person name="Ye R."/>
            <person name="Li L."/>
            <person name="Wei W."/>
            <person name="Wang X."/>
            <person name="Wang C."/>
            <person name="Yang T."/>
            <person name="Huo Q."/>
            <person name="Li W."/>
            <person name="Guo W."/>
            <person name="Chen H."/>
            <person name="Zhou L."/>
            <person name="Ni X."/>
            <person name="Tian J."/>
            <person name="Zhou Y."/>
            <person name="Sheng Y."/>
            <person name="Liu T."/>
            <person name="Pan Y."/>
            <person name="Xia L."/>
            <person name="Li J."/>
            <person name="Zhao F."/>
            <person name="Cao W."/>
        </authorList>
    </citation>
    <scope>NUCLEOTIDE SEQUENCE</scope>
    <source>
        <strain evidence="1">Dsil-2018</strain>
    </source>
</reference>
<evidence type="ECO:0000313" key="1">
    <source>
        <dbReference type="EMBL" id="KAH7974713.1"/>
    </source>
</evidence>
<gene>
    <name evidence="1" type="ORF">HPB49_018394</name>
</gene>
<keyword evidence="2" id="KW-1185">Reference proteome</keyword>